<accession>A0ABY8UAX3</accession>
<organism evidence="3 4">
    <name type="scientific">Tetradesmus obliquus</name>
    <name type="common">Green alga</name>
    <name type="synonym">Acutodesmus obliquus</name>
    <dbReference type="NCBI Taxonomy" id="3088"/>
    <lineage>
        <taxon>Eukaryota</taxon>
        <taxon>Viridiplantae</taxon>
        <taxon>Chlorophyta</taxon>
        <taxon>core chlorophytes</taxon>
        <taxon>Chlorophyceae</taxon>
        <taxon>CS clade</taxon>
        <taxon>Sphaeropleales</taxon>
        <taxon>Scenedesmaceae</taxon>
        <taxon>Tetradesmus</taxon>
    </lineage>
</organism>
<protein>
    <recommendedName>
        <fullName evidence="5">Spore coat protein CotH</fullName>
    </recommendedName>
</protein>
<dbReference type="InterPro" id="IPR014867">
    <property type="entry name" value="Spore_coat_CotH_CotH2/3/7"/>
</dbReference>
<evidence type="ECO:0000256" key="2">
    <source>
        <dbReference type="SAM" id="SignalP"/>
    </source>
</evidence>
<name>A0ABY8UAX3_TETOB</name>
<sequence>MASSTARYVLLPAAAFLLLLSASFAAAQQIIPEAPENSSTPDNTNEASPGNGACCAQLRALNFSSNIPVMVVQLAHTEQMAGKVTPTQAQLLAKGPYMPGVACTCGAAPDGDDYDDLPVRLRVRGSSSARLYAKKSFALRTLDQSANLSTAEDNKVSLLGFPREHNWVLHGPENDRTLGMRNWLAYGIGRRMGRYASRTRYFELFLNTEPGSPLSASHYWGMYMLQEPVSRDKHRVPISKYDPAVDPSGAHTYTDEFNTKQCSAAAGQRSLIAGLGRVVVSKHDPAVDPSGAYHSAAAATPQPLGERRSSRVAASKYDPAVDPSGGFMFSYENDNIDIGSDPVFLLRLSQLAMVVDYPNNADQQTLAWLSRWSNDFEATLLQRTTANMSGQLTGMWINDFEATLLQRGTTNMSNLLDVPAAVDYFLATEVTKNPDGYRGSIKMHKDRGGPLVIGPLWDYNEAFGMCCGFPIEGFQQQGASNGSSGGSAISAAGWRFNVCQDRGRCKVDPLDGISQWYRRLWQVQGGPTGWHQPVVQEAVADARVDPLDGISQWQDFAFRNYTAARWQQLRAPVGGNLTDEYFTGEIAALKQLLQEPAARNYQKWSAALNRPDYGPPHATWQSMFDAETAQLQQWTLARLRWLDAALAAQANATAPADAYLSIGYIQPEPQIAGGASADDAQVQIQKEAAANGLQAKAAAAGAGGGGGAAAVAAAPPQVVAVSGQLGKR</sequence>
<evidence type="ECO:0000256" key="1">
    <source>
        <dbReference type="SAM" id="MobiDB-lite"/>
    </source>
</evidence>
<feature type="chain" id="PRO_5046212259" description="Spore coat protein CotH" evidence="2">
    <location>
        <begin position="28"/>
        <end position="728"/>
    </location>
</feature>
<evidence type="ECO:0000313" key="4">
    <source>
        <dbReference type="Proteomes" id="UP001244341"/>
    </source>
</evidence>
<keyword evidence="4" id="KW-1185">Reference proteome</keyword>
<feature type="signal peptide" evidence="2">
    <location>
        <begin position="1"/>
        <end position="27"/>
    </location>
</feature>
<gene>
    <name evidence="3" type="ORF">OEZ85_013756</name>
</gene>
<evidence type="ECO:0008006" key="5">
    <source>
        <dbReference type="Google" id="ProtNLM"/>
    </source>
</evidence>
<dbReference type="EMBL" id="CP126215">
    <property type="protein sequence ID" value="WIA16818.1"/>
    <property type="molecule type" value="Genomic_DNA"/>
</dbReference>
<keyword evidence="2" id="KW-0732">Signal</keyword>
<evidence type="ECO:0000313" key="3">
    <source>
        <dbReference type="EMBL" id="WIA16818.1"/>
    </source>
</evidence>
<dbReference type="Proteomes" id="UP001244341">
    <property type="component" value="Chromosome 8b"/>
</dbReference>
<feature type="region of interest" description="Disordered" evidence="1">
    <location>
        <begin position="290"/>
        <end position="309"/>
    </location>
</feature>
<proteinExistence type="predicted"/>
<reference evidence="3 4" key="1">
    <citation type="submission" date="2023-05" db="EMBL/GenBank/DDBJ databases">
        <title>A 100% complete, gapless, phased diploid assembly of the Scenedesmus obliquus UTEX 3031 genome.</title>
        <authorList>
            <person name="Biondi T.C."/>
            <person name="Hanschen E.R."/>
            <person name="Kwon T."/>
            <person name="Eng W."/>
            <person name="Kruse C.P.S."/>
            <person name="Koehler S.I."/>
            <person name="Kunde Y."/>
            <person name="Gleasner C.D."/>
            <person name="You Mak K.T."/>
            <person name="Polle J."/>
            <person name="Hovde B.T."/>
            <person name="Starkenburg S.R."/>
        </authorList>
    </citation>
    <scope>NUCLEOTIDE SEQUENCE [LARGE SCALE GENOMIC DNA]</scope>
    <source>
        <strain evidence="3 4">DOE0152z</strain>
    </source>
</reference>
<dbReference type="Pfam" id="PF08757">
    <property type="entry name" value="CotH"/>
    <property type="match status" value="2"/>
</dbReference>